<proteinExistence type="predicted"/>
<dbReference type="OrthoDB" id="5868274at2759"/>
<dbReference type="GO" id="GO:0005886">
    <property type="term" value="C:plasma membrane"/>
    <property type="evidence" value="ECO:0007669"/>
    <property type="project" value="TreeGrafter"/>
</dbReference>
<dbReference type="GO" id="GO:0044877">
    <property type="term" value="F:protein-containing complex binding"/>
    <property type="evidence" value="ECO:0007669"/>
    <property type="project" value="TreeGrafter"/>
</dbReference>
<protein>
    <submittedName>
        <fullName evidence="3">NR LBD domain-containing protein</fullName>
    </submittedName>
</protein>
<dbReference type="InterPro" id="IPR014710">
    <property type="entry name" value="RmlC-like_jellyroll"/>
</dbReference>
<name>A0A0N4W001_HAEPC</name>
<dbReference type="InterPro" id="IPR050866">
    <property type="entry name" value="CNG_cation_channel"/>
</dbReference>
<evidence type="ECO:0000313" key="3">
    <source>
        <dbReference type="WBParaSite" id="HPLM_0000287501-mRNA-1"/>
    </source>
</evidence>
<dbReference type="PANTHER" id="PTHR45638">
    <property type="entry name" value="CYCLIC NUCLEOTIDE-GATED CATION CHANNEL SUBUNIT A"/>
    <property type="match status" value="1"/>
</dbReference>
<evidence type="ECO:0000313" key="1">
    <source>
        <dbReference type="EMBL" id="VDO17305.1"/>
    </source>
</evidence>
<dbReference type="Proteomes" id="UP000268014">
    <property type="component" value="Unassembled WGS sequence"/>
</dbReference>
<dbReference type="GO" id="GO:0005223">
    <property type="term" value="F:intracellularly cGMP-activated cation channel activity"/>
    <property type="evidence" value="ECO:0007669"/>
    <property type="project" value="TreeGrafter"/>
</dbReference>
<dbReference type="AlphaFoldDB" id="A0A0N4W001"/>
<dbReference type="GO" id="GO:0005222">
    <property type="term" value="F:intracellularly cAMP-activated cation channel activity"/>
    <property type="evidence" value="ECO:0007669"/>
    <property type="project" value="TreeGrafter"/>
</dbReference>
<dbReference type="GO" id="GO:0017071">
    <property type="term" value="C:intracellular cyclic nucleotide activated cation channel complex"/>
    <property type="evidence" value="ECO:0007669"/>
    <property type="project" value="TreeGrafter"/>
</dbReference>
<sequence length="131" mass="14987">MIILEKIGKVAFSLDALVCRNLHAEFQRRVLKYCEHEMAKQEKMTELEMRECLPTKLYTRINKYMQWSALAHSQLFEGCELAFLKDLVARLEPMDYGPGDVISARGELNKVATDLSVTSSSKTLASNRKMN</sequence>
<dbReference type="STRING" id="6290.A0A0N4W001"/>
<dbReference type="InterPro" id="IPR018490">
    <property type="entry name" value="cNMP-bd_dom_sf"/>
</dbReference>
<dbReference type="Gene3D" id="2.60.120.10">
    <property type="entry name" value="Jelly Rolls"/>
    <property type="match status" value="1"/>
</dbReference>
<organism evidence="3">
    <name type="scientific">Haemonchus placei</name>
    <name type="common">Barber's pole worm</name>
    <dbReference type="NCBI Taxonomy" id="6290"/>
    <lineage>
        <taxon>Eukaryota</taxon>
        <taxon>Metazoa</taxon>
        <taxon>Ecdysozoa</taxon>
        <taxon>Nematoda</taxon>
        <taxon>Chromadorea</taxon>
        <taxon>Rhabditida</taxon>
        <taxon>Rhabditina</taxon>
        <taxon>Rhabditomorpha</taxon>
        <taxon>Strongyloidea</taxon>
        <taxon>Trichostrongylidae</taxon>
        <taxon>Haemonchus</taxon>
    </lineage>
</organism>
<keyword evidence="2" id="KW-1185">Reference proteome</keyword>
<reference evidence="3" key="1">
    <citation type="submission" date="2017-02" db="UniProtKB">
        <authorList>
            <consortium name="WormBaseParasite"/>
        </authorList>
    </citation>
    <scope>IDENTIFICATION</scope>
</reference>
<accession>A0A0N4W001</accession>
<gene>
    <name evidence="1" type="ORF">HPLM_LOCUS2869</name>
</gene>
<dbReference type="PANTHER" id="PTHR45638:SF14">
    <property type="entry name" value="CYCLIC NUCLEOTIDE-BINDING DOMAIN-CONTAINING PROTEIN"/>
    <property type="match status" value="1"/>
</dbReference>
<dbReference type="WBParaSite" id="HPLM_0000287501-mRNA-1">
    <property type="protein sequence ID" value="HPLM_0000287501-mRNA-1"/>
    <property type="gene ID" value="HPLM_0000287501"/>
</dbReference>
<evidence type="ECO:0000313" key="2">
    <source>
        <dbReference type="Proteomes" id="UP000268014"/>
    </source>
</evidence>
<dbReference type="SUPFAM" id="SSF51206">
    <property type="entry name" value="cAMP-binding domain-like"/>
    <property type="match status" value="1"/>
</dbReference>
<dbReference type="EMBL" id="UZAF01007341">
    <property type="protein sequence ID" value="VDO17305.1"/>
    <property type="molecule type" value="Genomic_DNA"/>
</dbReference>
<reference evidence="1 2" key="2">
    <citation type="submission" date="2018-11" db="EMBL/GenBank/DDBJ databases">
        <authorList>
            <consortium name="Pathogen Informatics"/>
        </authorList>
    </citation>
    <scope>NUCLEOTIDE SEQUENCE [LARGE SCALE GENOMIC DNA]</scope>
    <source>
        <strain evidence="1 2">MHpl1</strain>
    </source>
</reference>
<dbReference type="GO" id="GO:0030553">
    <property type="term" value="F:cGMP binding"/>
    <property type="evidence" value="ECO:0007669"/>
    <property type="project" value="TreeGrafter"/>
</dbReference>